<dbReference type="InterPro" id="IPR003018">
    <property type="entry name" value="GAF"/>
</dbReference>
<dbReference type="OrthoDB" id="156291at2"/>
<comment type="caution">
    <text evidence="2">The sequence shown here is derived from an EMBL/GenBank/DDBJ whole genome shotgun (WGS) entry which is preliminary data.</text>
</comment>
<dbReference type="Proteomes" id="UP000287352">
    <property type="component" value="Unassembled WGS sequence"/>
</dbReference>
<evidence type="ECO:0000313" key="2">
    <source>
        <dbReference type="EMBL" id="GCE14396.1"/>
    </source>
</evidence>
<dbReference type="EMBL" id="BIFR01000001">
    <property type="protein sequence ID" value="GCE14396.1"/>
    <property type="molecule type" value="Genomic_DNA"/>
</dbReference>
<evidence type="ECO:0000259" key="1">
    <source>
        <dbReference type="Pfam" id="PF01590"/>
    </source>
</evidence>
<name>A0A402A5R5_9CHLR</name>
<keyword evidence="3" id="KW-1185">Reference proteome</keyword>
<evidence type="ECO:0000313" key="3">
    <source>
        <dbReference type="Proteomes" id="UP000287352"/>
    </source>
</evidence>
<proteinExistence type="predicted"/>
<dbReference type="AlphaFoldDB" id="A0A402A5R5"/>
<dbReference type="SUPFAM" id="SSF55781">
    <property type="entry name" value="GAF domain-like"/>
    <property type="match status" value="1"/>
</dbReference>
<dbReference type="Pfam" id="PF01590">
    <property type="entry name" value="GAF"/>
    <property type="match status" value="1"/>
</dbReference>
<organism evidence="2 3">
    <name type="scientific">Tengunoibacter tsumagoiensis</name>
    <dbReference type="NCBI Taxonomy" id="2014871"/>
    <lineage>
        <taxon>Bacteria</taxon>
        <taxon>Bacillati</taxon>
        <taxon>Chloroflexota</taxon>
        <taxon>Ktedonobacteria</taxon>
        <taxon>Ktedonobacterales</taxon>
        <taxon>Dictyobacteraceae</taxon>
        <taxon>Tengunoibacter</taxon>
    </lineage>
</organism>
<accession>A0A402A5R5</accession>
<dbReference type="InterPro" id="IPR029016">
    <property type="entry name" value="GAF-like_dom_sf"/>
</dbReference>
<dbReference type="RefSeq" id="WP_126581807.1">
    <property type="nucleotide sequence ID" value="NZ_BIFR01000001.1"/>
</dbReference>
<feature type="domain" description="GAF" evidence="1">
    <location>
        <begin position="115"/>
        <end position="251"/>
    </location>
</feature>
<reference evidence="3" key="1">
    <citation type="submission" date="2018-12" db="EMBL/GenBank/DDBJ databases">
        <title>Tengunoibacter tsumagoiensis gen. nov., sp. nov., Dictyobacter kobayashii sp. nov., D. alpinus sp. nov., and D. joshuensis sp. nov. and description of Dictyobacteraceae fam. nov. within the order Ktedonobacterales isolated from Tengu-no-mugimeshi.</title>
        <authorList>
            <person name="Wang C.M."/>
            <person name="Zheng Y."/>
            <person name="Sakai Y."/>
            <person name="Toyoda A."/>
            <person name="Minakuchi Y."/>
            <person name="Abe K."/>
            <person name="Yokota A."/>
            <person name="Yabe S."/>
        </authorList>
    </citation>
    <scope>NUCLEOTIDE SEQUENCE [LARGE SCALE GENOMIC DNA]</scope>
    <source>
        <strain evidence="3">Uno3</strain>
    </source>
</reference>
<dbReference type="InterPro" id="IPR001387">
    <property type="entry name" value="Cro/C1-type_HTH"/>
</dbReference>
<gene>
    <name evidence="2" type="ORF">KTT_42550</name>
</gene>
<dbReference type="Gene3D" id="3.30.450.40">
    <property type="match status" value="1"/>
</dbReference>
<protein>
    <recommendedName>
        <fullName evidence="1">GAF domain-containing protein</fullName>
    </recommendedName>
</protein>
<dbReference type="CDD" id="cd00093">
    <property type="entry name" value="HTH_XRE"/>
    <property type="match status" value="1"/>
</dbReference>
<sequence length="327" mass="37156">MEEASTWRDLLGKIISDTSERQRIADLLGINPVTLIRWATGRSNPRQDNLRPLLDAIPTNRKRMIELIVQEFPHFLNSPISSDEKLPEISSAFYAHVLNVYTTSPHQLRSSSVSRIILQQILSHLDPQHLGLAIIIAKCVPPEKGQKVRSLRQTISRSNGPWEALEQHTAFLGAESQVGHAITTRHPVIVQSHQEKLRLFPHHHITQEGSIAVYPILMSDHAAGSLYIASTQPNYFTPGLLELIRSYTDLLVLSCTPQEFYDLNAIELGIMPRFEEQWPYLQTLQERITHQMILAAQQGQPLVRPDAEAIALHELENELLRLNLREQ</sequence>